<keyword evidence="15" id="KW-1185">Reference proteome</keyword>
<feature type="transmembrane region" description="Helical" evidence="11">
    <location>
        <begin position="265"/>
        <end position="290"/>
    </location>
</feature>
<evidence type="ECO:0000259" key="13">
    <source>
        <dbReference type="Pfam" id="PF18075"/>
    </source>
</evidence>
<dbReference type="GO" id="GO:0005886">
    <property type="term" value="C:plasma membrane"/>
    <property type="evidence" value="ECO:0007669"/>
    <property type="project" value="UniProtKB-SubCell"/>
</dbReference>
<dbReference type="GeneID" id="77461032"/>
<reference evidence="14 15" key="1">
    <citation type="submission" date="2018-06" db="EMBL/GenBank/DDBJ databases">
        <authorList>
            <consortium name="Pathogen Informatics"/>
            <person name="Doyle S."/>
        </authorList>
    </citation>
    <scope>NUCLEOTIDE SEQUENCE [LARGE SCALE GENOMIC DNA]</scope>
    <source>
        <strain evidence="14 15">NCTC11087</strain>
    </source>
</reference>
<keyword evidence="5 10" id="KW-0132">Cell division</keyword>
<evidence type="ECO:0000313" key="15">
    <source>
        <dbReference type="Proteomes" id="UP000255523"/>
    </source>
</evidence>
<evidence type="ECO:0000259" key="12">
    <source>
        <dbReference type="Pfam" id="PF02687"/>
    </source>
</evidence>
<keyword evidence="4 10" id="KW-1003">Cell membrane</keyword>
<evidence type="ECO:0000256" key="1">
    <source>
        <dbReference type="ARBA" id="ARBA00004651"/>
    </source>
</evidence>
<organism evidence="14 15">
    <name type="scientific">Faecalicoccus pleomorphus</name>
    <dbReference type="NCBI Taxonomy" id="1323"/>
    <lineage>
        <taxon>Bacteria</taxon>
        <taxon>Bacillati</taxon>
        <taxon>Bacillota</taxon>
        <taxon>Erysipelotrichia</taxon>
        <taxon>Erysipelotrichales</taxon>
        <taxon>Erysipelotrichaceae</taxon>
        <taxon>Faecalicoccus</taxon>
    </lineage>
</organism>
<name>A0A380LMU7_9FIRM</name>
<dbReference type="OrthoDB" id="9812531at2"/>
<evidence type="ECO:0000313" key="14">
    <source>
        <dbReference type="EMBL" id="SUO03176.1"/>
    </source>
</evidence>
<keyword evidence="8 10" id="KW-0472">Membrane</keyword>
<evidence type="ECO:0000256" key="5">
    <source>
        <dbReference type="ARBA" id="ARBA00022618"/>
    </source>
</evidence>
<dbReference type="GO" id="GO:0051301">
    <property type="term" value="P:cell division"/>
    <property type="evidence" value="ECO:0007669"/>
    <property type="project" value="UniProtKB-KW"/>
</dbReference>
<dbReference type="InterPro" id="IPR058204">
    <property type="entry name" value="FtsX_firmicutes-type"/>
</dbReference>
<dbReference type="InterPro" id="IPR004513">
    <property type="entry name" value="FtsX"/>
</dbReference>
<evidence type="ECO:0000256" key="2">
    <source>
        <dbReference type="ARBA" id="ARBA00007379"/>
    </source>
</evidence>
<dbReference type="EMBL" id="UHFX01000003">
    <property type="protein sequence ID" value="SUO03176.1"/>
    <property type="molecule type" value="Genomic_DNA"/>
</dbReference>
<comment type="similarity">
    <text evidence="2 10">Belongs to the ABC-4 integral membrane protein family. FtsX subfamily.</text>
</comment>
<dbReference type="PIRSF" id="PIRSF003097">
    <property type="entry name" value="FtsX"/>
    <property type="match status" value="1"/>
</dbReference>
<accession>A0A380LMU7</accession>
<evidence type="ECO:0000256" key="7">
    <source>
        <dbReference type="ARBA" id="ARBA00022989"/>
    </source>
</evidence>
<feature type="transmembrane region" description="Helical" evidence="11">
    <location>
        <begin position="212"/>
        <end position="245"/>
    </location>
</feature>
<gene>
    <name evidence="14" type="primary">ftsX_1</name>
    <name evidence="14" type="ORF">NCTC11087_00027</name>
</gene>
<comment type="subcellular location">
    <subcellularLocation>
        <location evidence="1">Cell membrane</location>
        <topology evidence="1">Multi-pass membrane protein</topology>
    </subcellularLocation>
</comment>
<evidence type="ECO:0000256" key="3">
    <source>
        <dbReference type="ARBA" id="ARBA00021907"/>
    </source>
</evidence>
<dbReference type="Gene3D" id="3.30.70.3040">
    <property type="match status" value="1"/>
</dbReference>
<dbReference type="InterPro" id="IPR003838">
    <property type="entry name" value="ABC3_permease_C"/>
</dbReference>
<evidence type="ECO:0000256" key="9">
    <source>
        <dbReference type="ARBA" id="ARBA00023306"/>
    </source>
</evidence>
<feature type="transmembrane region" description="Helical" evidence="11">
    <location>
        <begin position="23"/>
        <end position="48"/>
    </location>
</feature>
<comment type="function">
    <text evidence="10">Part of the ABC transporter FtsEX involved in asymmetric cellular division facilitating the initiation of sporulation.</text>
</comment>
<sequence length="299" mass="33837">MLLFFKCLPRLFRQANKDMRRHFALTFSSILVIGIALLISMLMIVLAWNVSGFTKNIEEQLVIQVSINPTMSEEDIQSLEAELKDTKGVDTVRFSNKDEELDQLIEDYGDTFEQYAGDKNPLYDVFIIELSDNTQIDSITDKISKMDGVVEATYGTGAVNTMVHLFASLRYGGLIFIVALIFLSIFLIRNTIKMTIQVRKDEIRIMRQVGAANWYITFPFMLQGMLSGFIGALGPCLLCVFGYTALYQSFGGMFMSDMFVLIKPFPFTLIISAILLAIGVFVGMIGSYLASRKYLRWTR</sequence>
<evidence type="ECO:0000256" key="8">
    <source>
        <dbReference type="ARBA" id="ARBA00023136"/>
    </source>
</evidence>
<feature type="transmembrane region" description="Helical" evidence="11">
    <location>
        <begin position="171"/>
        <end position="192"/>
    </location>
</feature>
<keyword evidence="7 11" id="KW-1133">Transmembrane helix</keyword>
<dbReference type="Pfam" id="PF18075">
    <property type="entry name" value="FtsX_ECD"/>
    <property type="match status" value="1"/>
</dbReference>
<dbReference type="InterPro" id="IPR040690">
    <property type="entry name" value="FtsX_ECD"/>
</dbReference>
<evidence type="ECO:0000256" key="4">
    <source>
        <dbReference type="ARBA" id="ARBA00022475"/>
    </source>
</evidence>
<dbReference type="Proteomes" id="UP000255523">
    <property type="component" value="Unassembled WGS sequence"/>
</dbReference>
<dbReference type="PANTHER" id="PTHR47755:SF1">
    <property type="entry name" value="CELL DIVISION PROTEIN FTSX"/>
    <property type="match status" value="1"/>
</dbReference>
<dbReference type="RefSeq" id="WP_022790612.1">
    <property type="nucleotide sequence ID" value="NZ_CAUWMU010000010.1"/>
</dbReference>
<evidence type="ECO:0000256" key="6">
    <source>
        <dbReference type="ARBA" id="ARBA00022692"/>
    </source>
</evidence>
<proteinExistence type="inferred from homology"/>
<evidence type="ECO:0000256" key="10">
    <source>
        <dbReference type="PIRNR" id="PIRNR003097"/>
    </source>
</evidence>
<keyword evidence="6 11" id="KW-0812">Transmembrane</keyword>
<feature type="domain" description="FtsX extracellular" evidence="13">
    <location>
        <begin position="63"/>
        <end position="149"/>
    </location>
</feature>
<dbReference type="Pfam" id="PF02687">
    <property type="entry name" value="FtsX"/>
    <property type="match status" value="1"/>
</dbReference>
<dbReference type="AlphaFoldDB" id="A0A380LMU7"/>
<dbReference type="PANTHER" id="PTHR47755">
    <property type="entry name" value="CELL DIVISION PROTEIN FTSX"/>
    <property type="match status" value="1"/>
</dbReference>
<evidence type="ECO:0000256" key="11">
    <source>
        <dbReference type="SAM" id="Phobius"/>
    </source>
</evidence>
<keyword evidence="9 10" id="KW-0131">Cell cycle</keyword>
<dbReference type="NCBIfam" id="NF038347">
    <property type="entry name" value="FtsX_Gpos"/>
    <property type="match status" value="1"/>
</dbReference>
<feature type="domain" description="ABC3 transporter permease C-terminal" evidence="12">
    <location>
        <begin position="175"/>
        <end position="293"/>
    </location>
</feature>
<protein>
    <recommendedName>
        <fullName evidence="3 10">Cell division protein FtsX</fullName>
    </recommendedName>
</protein>